<reference evidence="2 3" key="1">
    <citation type="submission" date="2015-05" db="EMBL/GenBank/DDBJ databases">
        <title>Whole genome sequence and identification of bacterial endophytes from Costus igneus.</title>
        <authorList>
            <person name="Lee Y.P."/>
            <person name="Gan H.M."/>
            <person name="Eng W."/>
            <person name="Wheatley M.S."/>
            <person name="Caraballo A."/>
            <person name="Polter S."/>
            <person name="Savka M.A."/>
            <person name="Hudson A.O."/>
        </authorList>
    </citation>
    <scope>NUCLEOTIDE SEQUENCE [LARGE SCALE GENOMIC DNA]</scope>
    <source>
        <strain evidence="2 3">RIT379</strain>
    </source>
</reference>
<dbReference type="InterPro" id="IPR000160">
    <property type="entry name" value="GGDEF_dom"/>
</dbReference>
<dbReference type="GO" id="GO:1902201">
    <property type="term" value="P:negative regulation of bacterial-type flagellum-dependent cell motility"/>
    <property type="evidence" value="ECO:0007669"/>
    <property type="project" value="TreeGrafter"/>
</dbReference>
<dbReference type="SUPFAM" id="SSF55781">
    <property type="entry name" value="GAF domain-like"/>
    <property type="match status" value="2"/>
</dbReference>
<name>A0A0J1IKC3_NIACI</name>
<dbReference type="PANTHER" id="PTHR45138:SF9">
    <property type="entry name" value="DIGUANYLATE CYCLASE DGCM-RELATED"/>
    <property type="match status" value="1"/>
</dbReference>
<dbReference type="PATRIC" id="fig|1397.4.peg.5276"/>
<dbReference type="GO" id="GO:0005886">
    <property type="term" value="C:plasma membrane"/>
    <property type="evidence" value="ECO:0007669"/>
    <property type="project" value="TreeGrafter"/>
</dbReference>
<dbReference type="OrthoDB" id="9759607at2"/>
<dbReference type="SUPFAM" id="SSF55073">
    <property type="entry name" value="Nucleotide cyclase"/>
    <property type="match status" value="1"/>
</dbReference>
<dbReference type="Gene3D" id="3.30.450.40">
    <property type="match status" value="2"/>
</dbReference>
<dbReference type="Pfam" id="PF00990">
    <property type="entry name" value="GGDEF"/>
    <property type="match status" value="1"/>
</dbReference>
<gene>
    <name evidence="2" type="ORF">ABW02_09860</name>
</gene>
<evidence type="ECO:0000313" key="2">
    <source>
        <dbReference type="EMBL" id="KLV26412.1"/>
    </source>
</evidence>
<dbReference type="InterPro" id="IPR029016">
    <property type="entry name" value="GAF-like_dom_sf"/>
</dbReference>
<dbReference type="Gene3D" id="3.30.70.270">
    <property type="match status" value="1"/>
</dbReference>
<organism evidence="2 3">
    <name type="scientific">Niallia circulans</name>
    <name type="common">Bacillus circulans</name>
    <dbReference type="NCBI Taxonomy" id="1397"/>
    <lineage>
        <taxon>Bacteria</taxon>
        <taxon>Bacillati</taxon>
        <taxon>Bacillota</taxon>
        <taxon>Bacilli</taxon>
        <taxon>Bacillales</taxon>
        <taxon>Bacillaceae</taxon>
        <taxon>Niallia</taxon>
    </lineage>
</organism>
<dbReference type="Proteomes" id="UP000036045">
    <property type="component" value="Unassembled WGS sequence"/>
</dbReference>
<evidence type="ECO:0000313" key="3">
    <source>
        <dbReference type="Proteomes" id="UP000036045"/>
    </source>
</evidence>
<dbReference type="InterPro" id="IPR043128">
    <property type="entry name" value="Rev_trsase/Diguanyl_cyclase"/>
</dbReference>
<dbReference type="Pfam" id="PF01590">
    <property type="entry name" value="GAF"/>
    <property type="match status" value="1"/>
</dbReference>
<feature type="domain" description="GGDEF" evidence="1">
    <location>
        <begin position="493"/>
        <end position="621"/>
    </location>
</feature>
<protein>
    <submittedName>
        <fullName evidence="2">Diguanylate cyclase</fullName>
    </submittedName>
</protein>
<dbReference type="NCBIfam" id="TIGR00254">
    <property type="entry name" value="GGDEF"/>
    <property type="match status" value="1"/>
</dbReference>
<dbReference type="EMBL" id="LDPH01000008">
    <property type="protein sequence ID" value="KLV26412.1"/>
    <property type="molecule type" value="Genomic_DNA"/>
</dbReference>
<evidence type="ECO:0000259" key="1">
    <source>
        <dbReference type="PROSITE" id="PS50887"/>
    </source>
</evidence>
<dbReference type="InterPro" id="IPR003018">
    <property type="entry name" value="GAF"/>
</dbReference>
<dbReference type="InterPro" id="IPR050469">
    <property type="entry name" value="Diguanylate_Cyclase"/>
</dbReference>
<dbReference type="GO" id="GO:0043709">
    <property type="term" value="P:cell adhesion involved in single-species biofilm formation"/>
    <property type="evidence" value="ECO:0007669"/>
    <property type="project" value="TreeGrafter"/>
</dbReference>
<sequence length="624" mass="71434">MDFLGHQKIIMLKSRFFDLYSMKVINENIGIIMQAALEAIQEVLGAVEVTLYSIEEWNANWTIVSSTVIKNSKEQAVYLNEDISFLCEYKFSRTSIKDDSVHDYMLLALKNKEKEQVDYILAIKMKKELLDDPHGESLLFDMAGKEVGIFFTNMQNIVDTMKEKKKYKQLFKVTEKFHSSMMMEDVLREVIFTLKEVYPFYHYFLLLSHDNNSPTDLPVKDLEYNGENMAAMEAYVTAELQFENLKREKSSVIYAPLKGKQGVYGVLQIIVPNAISFPKNEVEFISLLANTAGGALENAQLYQQSKKLVTDLQLINEASHQLNSNLRLNEMMNYICERISASFDAKEVGFILFSLENNSTKVLSGSSSFFFNQESQQYIKYVKEKIQIEKDSLFLGDFSMQLEGARYKSIMAVPMMQTGVLKGVAIVMHPSAYHFSFDTFKLLQSLIHHSTLALTNSLLREELEKMVVTDHLTKLYSRNYLDEKIQMSLLEDKEGTFILIDIDDFKLINDTYGHQIGDDIIIQVANIIKDNIRSSDIGSRWGGEELAIYLPRVPLSLGVTIAERLVKKVRRNSKPAVTISCGVAYWNKQSNDTYHTLFKRADKALYTAKETGKDKVIIQNTLLI</sequence>
<dbReference type="RefSeq" id="WP_047941830.1">
    <property type="nucleotide sequence ID" value="NZ_LDPH01000008.1"/>
</dbReference>
<dbReference type="SMART" id="SM00267">
    <property type="entry name" value="GGDEF"/>
    <property type="match status" value="1"/>
</dbReference>
<keyword evidence="3" id="KW-1185">Reference proteome</keyword>
<proteinExistence type="predicted"/>
<comment type="caution">
    <text evidence="2">The sequence shown here is derived from an EMBL/GenBank/DDBJ whole genome shotgun (WGS) entry which is preliminary data.</text>
</comment>
<dbReference type="FunFam" id="3.30.70.270:FF:000001">
    <property type="entry name" value="Diguanylate cyclase domain protein"/>
    <property type="match status" value="1"/>
</dbReference>
<dbReference type="InterPro" id="IPR029787">
    <property type="entry name" value="Nucleotide_cyclase"/>
</dbReference>
<dbReference type="PANTHER" id="PTHR45138">
    <property type="entry name" value="REGULATORY COMPONENTS OF SENSORY TRANSDUCTION SYSTEM"/>
    <property type="match status" value="1"/>
</dbReference>
<dbReference type="GO" id="GO:0052621">
    <property type="term" value="F:diguanylate cyclase activity"/>
    <property type="evidence" value="ECO:0007669"/>
    <property type="project" value="TreeGrafter"/>
</dbReference>
<dbReference type="PROSITE" id="PS50887">
    <property type="entry name" value="GGDEF"/>
    <property type="match status" value="1"/>
</dbReference>
<dbReference type="CDD" id="cd01949">
    <property type="entry name" value="GGDEF"/>
    <property type="match status" value="1"/>
</dbReference>
<dbReference type="AlphaFoldDB" id="A0A0J1IKC3"/>
<accession>A0A0J1IKC3</accession>